<protein>
    <submittedName>
        <fullName evidence="1">Uncharacterized protein</fullName>
    </submittedName>
</protein>
<evidence type="ECO:0000313" key="1">
    <source>
        <dbReference type="EMBL" id="KAH7362878.1"/>
    </source>
</evidence>
<dbReference type="EMBL" id="JAGPXD010000003">
    <property type="protein sequence ID" value="KAH7362878.1"/>
    <property type="molecule type" value="Genomic_DNA"/>
</dbReference>
<reference evidence="1" key="1">
    <citation type="journal article" date="2021" name="Nat. Commun.">
        <title>Genetic determinants of endophytism in the Arabidopsis root mycobiome.</title>
        <authorList>
            <person name="Mesny F."/>
            <person name="Miyauchi S."/>
            <person name="Thiergart T."/>
            <person name="Pickel B."/>
            <person name="Atanasova L."/>
            <person name="Karlsson M."/>
            <person name="Huettel B."/>
            <person name="Barry K.W."/>
            <person name="Haridas S."/>
            <person name="Chen C."/>
            <person name="Bauer D."/>
            <person name="Andreopoulos W."/>
            <person name="Pangilinan J."/>
            <person name="LaButti K."/>
            <person name="Riley R."/>
            <person name="Lipzen A."/>
            <person name="Clum A."/>
            <person name="Drula E."/>
            <person name="Henrissat B."/>
            <person name="Kohler A."/>
            <person name="Grigoriev I.V."/>
            <person name="Martin F.M."/>
            <person name="Hacquard S."/>
        </authorList>
    </citation>
    <scope>NUCLEOTIDE SEQUENCE</scope>
    <source>
        <strain evidence="1">MPI-CAGE-AT-0016</strain>
    </source>
</reference>
<dbReference type="AlphaFoldDB" id="A0A8K0X4X2"/>
<name>A0A8K0X4X2_9PEZI</name>
<keyword evidence="2" id="KW-1185">Reference proteome</keyword>
<dbReference type="Proteomes" id="UP000813385">
    <property type="component" value="Unassembled WGS sequence"/>
</dbReference>
<proteinExistence type="predicted"/>
<accession>A0A8K0X4X2</accession>
<gene>
    <name evidence="1" type="ORF">B0T11DRAFT_318451</name>
</gene>
<sequence>MPTLQPAADLSTIAHSKRDMFPTPAIGSFERVCRLEIPTPAKRFASTPECNRKISRGRMQDAADNNIGAILRRGITGVAETAGQAGKRGTWESPVLAIRGALAVIGSPVRPHAALSGRSGKYLFLIGSPGGKRGRLQRGWETAHLHHQANISNVTASSTARVASSVRVLVSIDEPAGGIHPDLDAGVEYLAGGKVNSWGRDLLWYRAFMMRGDQGVSSRPTYTPSHEDRSR</sequence>
<evidence type="ECO:0000313" key="2">
    <source>
        <dbReference type="Proteomes" id="UP000813385"/>
    </source>
</evidence>
<organism evidence="1 2">
    <name type="scientific">Plectosphaerella cucumerina</name>
    <dbReference type="NCBI Taxonomy" id="40658"/>
    <lineage>
        <taxon>Eukaryota</taxon>
        <taxon>Fungi</taxon>
        <taxon>Dikarya</taxon>
        <taxon>Ascomycota</taxon>
        <taxon>Pezizomycotina</taxon>
        <taxon>Sordariomycetes</taxon>
        <taxon>Hypocreomycetidae</taxon>
        <taxon>Glomerellales</taxon>
        <taxon>Plectosphaerellaceae</taxon>
        <taxon>Plectosphaerella</taxon>
    </lineage>
</organism>
<comment type="caution">
    <text evidence="1">The sequence shown here is derived from an EMBL/GenBank/DDBJ whole genome shotgun (WGS) entry which is preliminary data.</text>
</comment>